<keyword evidence="8" id="KW-0807">Transducer</keyword>
<dbReference type="SMART" id="SM00148">
    <property type="entry name" value="PLCXc"/>
    <property type="match status" value="1"/>
</dbReference>
<dbReference type="PANTHER" id="PTHR10336">
    <property type="entry name" value="PHOSPHOINOSITIDE-SPECIFIC PHOSPHOLIPASE C FAMILY PROTEIN"/>
    <property type="match status" value="1"/>
</dbReference>
<dbReference type="InterPro" id="IPR000909">
    <property type="entry name" value="PLipase_C_PInositol-sp_X_dom"/>
</dbReference>
<feature type="compositionally biased region" description="Basic and acidic residues" evidence="10">
    <location>
        <begin position="147"/>
        <end position="168"/>
    </location>
</feature>
<evidence type="ECO:0000256" key="5">
    <source>
        <dbReference type="ARBA" id="ARBA00022801"/>
    </source>
</evidence>
<gene>
    <name evidence="12" type="ORF">C5167_002455</name>
</gene>
<keyword evidence="13" id="KW-1185">Reference proteome</keyword>
<dbReference type="Gramene" id="RZC78237">
    <property type="protein sequence ID" value="RZC78237"/>
    <property type="gene ID" value="C5167_002455"/>
</dbReference>
<evidence type="ECO:0000256" key="6">
    <source>
        <dbReference type="ARBA" id="ARBA00022963"/>
    </source>
</evidence>
<keyword evidence="9" id="KW-0443">Lipid metabolism</keyword>
<proteinExistence type="predicted"/>
<dbReference type="Proteomes" id="UP000316621">
    <property type="component" value="Chromosome 9"/>
</dbReference>
<feature type="compositionally biased region" description="Basic and acidic residues" evidence="10">
    <location>
        <begin position="175"/>
        <end position="187"/>
    </location>
</feature>
<dbReference type="PROSITE" id="PS50004">
    <property type="entry name" value="C2"/>
    <property type="match status" value="1"/>
</dbReference>
<protein>
    <recommendedName>
        <fullName evidence="3 9">Phosphoinositide phospholipase C</fullName>
        <ecNumber evidence="3 9">3.1.4.11</ecNumber>
    </recommendedName>
</protein>
<evidence type="ECO:0000256" key="10">
    <source>
        <dbReference type="SAM" id="MobiDB-lite"/>
    </source>
</evidence>
<evidence type="ECO:0000256" key="9">
    <source>
        <dbReference type="RuleBase" id="RU361133"/>
    </source>
</evidence>
<evidence type="ECO:0000256" key="1">
    <source>
        <dbReference type="ARBA" id="ARBA00001195"/>
    </source>
</evidence>
<dbReference type="InterPro" id="IPR017946">
    <property type="entry name" value="PLC-like_Pdiesterase_TIM-brl"/>
</dbReference>
<keyword evidence="7" id="KW-0472">Membrane</keyword>
<keyword evidence="6 9" id="KW-0442">Lipid degradation</keyword>
<dbReference type="STRING" id="3469.A0A4Y7KZP0"/>
<comment type="subcellular location">
    <subcellularLocation>
        <location evidence="2">Cell membrane</location>
        <topology evidence="2">Peripheral membrane protein</topology>
    </subcellularLocation>
</comment>
<dbReference type="AlphaFoldDB" id="A0A4Y7KZP0"/>
<comment type="catalytic activity">
    <reaction evidence="1 9">
        <text>a 1,2-diacyl-sn-glycero-3-phospho-(1D-myo-inositol-4,5-bisphosphate) + H2O = 1D-myo-inositol 1,4,5-trisphosphate + a 1,2-diacyl-sn-glycerol + H(+)</text>
        <dbReference type="Rhea" id="RHEA:33179"/>
        <dbReference type="ChEBI" id="CHEBI:15377"/>
        <dbReference type="ChEBI" id="CHEBI:15378"/>
        <dbReference type="ChEBI" id="CHEBI:17815"/>
        <dbReference type="ChEBI" id="CHEBI:58456"/>
        <dbReference type="ChEBI" id="CHEBI:203600"/>
        <dbReference type="EC" id="3.1.4.11"/>
    </reaction>
</comment>
<name>A0A4Y7KZP0_PAPSO</name>
<reference evidence="12 13" key="1">
    <citation type="journal article" date="2018" name="Science">
        <title>The opium poppy genome and morphinan production.</title>
        <authorList>
            <person name="Guo L."/>
            <person name="Winzer T."/>
            <person name="Yang X."/>
            <person name="Li Y."/>
            <person name="Ning Z."/>
            <person name="He Z."/>
            <person name="Teodor R."/>
            <person name="Lu Y."/>
            <person name="Bowser T.A."/>
            <person name="Graham I.A."/>
            <person name="Ye K."/>
        </authorList>
    </citation>
    <scope>NUCLEOTIDE SEQUENCE [LARGE SCALE GENOMIC DNA]</scope>
    <source>
        <strain evidence="13">cv. HN1</strain>
        <tissue evidence="12">Leaves</tissue>
    </source>
</reference>
<evidence type="ECO:0000259" key="11">
    <source>
        <dbReference type="PROSITE" id="PS50004"/>
    </source>
</evidence>
<sequence length="356" mass="40432">MTAPLSHYFIYTGHNSYLTGNQISSKCSDVPIIQALQKGVRVIELDLWPNSSKDNIDVVHGWTLTTRIDLIKCLRSIKEYAFVASPYPVVITLEDHLTPDLQSKVAKMITETYGKMLFNPAKEGSAESHSPESLKYRILISTKPPKKRQEPKDIKEMEMGSHHQKDEPWGEEVSDLEKSHKPKKDREENEDSDDGGESALQLIAPPKYEALIAIHGAKRIWKVTLDDARNVNLYMGEGWHLDFKHTHFDLFSPPDFYTKIGIAGVKCDSVLMQTETINDDWTPVWDQEFVFPLSVPELALLRVEVHESDPTGKDDFGGQTCLPVSELRAGIRAVPLYSRKGEKYKSVKLLMKFEFC</sequence>
<keyword evidence="5 9" id="KW-0378">Hydrolase</keyword>
<evidence type="ECO:0000313" key="13">
    <source>
        <dbReference type="Proteomes" id="UP000316621"/>
    </source>
</evidence>
<dbReference type="PROSITE" id="PS50007">
    <property type="entry name" value="PIPLC_X_DOMAIN"/>
    <property type="match status" value="1"/>
</dbReference>
<dbReference type="SUPFAM" id="SSF51695">
    <property type="entry name" value="PLC-like phosphodiesterases"/>
    <property type="match status" value="1"/>
</dbReference>
<evidence type="ECO:0000313" key="12">
    <source>
        <dbReference type="EMBL" id="RZC78237.1"/>
    </source>
</evidence>
<dbReference type="GO" id="GO:0006950">
    <property type="term" value="P:response to stress"/>
    <property type="evidence" value="ECO:0007669"/>
    <property type="project" value="UniProtKB-ARBA"/>
</dbReference>
<dbReference type="InterPro" id="IPR000008">
    <property type="entry name" value="C2_dom"/>
</dbReference>
<dbReference type="InterPro" id="IPR001192">
    <property type="entry name" value="PI-PLC_fam"/>
</dbReference>
<dbReference type="GO" id="GO:0048015">
    <property type="term" value="P:phosphatidylinositol-mediated signaling"/>
    <property type="evidence" value="ECO:0007669"/>
    <property type="project" value="TreeGrafter"/>
</dbReference>
<dbReference type="Pfam" id="PF00168">
    <property type="entry name" value="C2"/>
    <property type="match status" value="1"/>
</dbReference>
<dbReference type="SMART" id="SM00239">
    <property type="entry name" value="C2"/>
    <property type="match status" value="1"/>
</dbReference>
<dbReference type="PANTHER" id="PTHR10336:SF101">
    <property type="entry name" value="PHOSPHOINOSITIDE PHOSPHOLIPASE C 6"/>
    <property type="match status" value="1"/>
</dbReference>
<dbReference type="PRINTS" id="PR00390">
    <property type="entry name" value="PHPHLIPASEC"/>
</dbReference>
<accession>A0A4Y7KZP0</accession>
<dbReference type="EC" id="3.1.4.11" evidence="3 9"/>
<evidence type="ECO:0000256" key="3">
    <source>
        <dbReference type="ARBA" id="ARBA00012368"/>
    </source>
</evidence>
<feature type="compositionally biased region" description="Basic and acidic residues" evidence="10">
    <location>
        <begin position="124"/>
        <end position="135"/>
    </location>
</feature>
<dbReference type="Gene3D" id="2.60.40.150">
    <property type="entry name" value="C2 domain"/>
    <property type="match status" value="1"/>
</dbReference>
<dbReference type="FunFam" id="2.60.40.150:FF:000060">
    <property type="entry name" value="Phosphoinositide phospholipase C"/>
    <property type="match status" value="1"/>
</dbReference>
<evidence type="ECO:0000256" key="8">
    <source>
        <dbReference type="ARBA" id="ARBA00023224"/>
    </source>
</evidence>
<evidence type="ECO:0000256" key="4">
    <source>
        <dbReference type="ARBA" id="ARBA00022475"/>
    </source>
</evidence>
<dbReference type="EMBL" id="CM010723">
    <property type="protein sequence ID" value="RZC78237.1"/>
    <property type="molecule type" value="Genomic_DNA"/>
</dbReference>
<dbReference type="SUPFAM" id="SSF49562">
    <property type="entry name" value="C2 domain (Calcium/lipid-binding domain, CaLB)"/>
    <property type="match status" value="1"/>
</dbReference>
<dbReference type="GO" id="GO:0051209">
    <property type="term" value="P:release of sequestered calcium ion into cytosol"/>
    <property type="evidence" value="ECO:0007669"/>
    <property type="project" value="TreeGrafter"/>
</dbReference>
<keyword evidence="4" id="KW-1003">Cell membrane</keyword>
<dbReference type="InterPro" id="IPR035892">
    <property type="entry name" value="C2_domain_sf"/>
</dbReference>
<evidence type="ECO:0000256" key="2">
    <source>
        <dbReference type="ARBA" id="ARBA00004202"/>
    </source>
</evidence>
<organism evidence="12 13">
    <name type="scientific">Papaver somniferum</name>
    <name type="common">Opium poppy</name>
    <dbReference type="NCBI Taxonomy" id="3469"/>
    <lineage>
        <taxon>Eukaryota</taxon>
        <taxon>Viridiplantae</taxon>
        <taxon>Streptophyta</taxon>
        <taxon>Embryophyta</taxon>
        <taxon>Tracheophyta</taxon>
        <taxon>Spermatophyta</taxon>
        <taxon>Magnoliopsida</taxon>
        <taxon>Ranunculales</taxon>
        <taxon>Papaveraceae</taxon>
        <taxon>Papaveroideae</taxon>
        <taxon>Papaver</taxon>
    </lineage>
</organism>
<dbReference type="GO" id="GO:0004435">
    <property type="term" value="F:phosphatidylinositol-4,5-bisphosphate phospholipase C activity"/>
    <property type="evidence" value="ECO:0007669"/>
    <property type="project" value="UniProtKB-EC"/>
</dbReference>
<dbReference type="Pfam" id="PF00388">
    <property type="entry name" value="PI-PLC-X"/>
    <property type="match status" value="1"/>
</dbReference>
<dbReference type="CDD" id="cd00275">
    <property type="entry name" value="C2_PLC_like"/>
    <property type="match status" value="1"/>
</dbReference>
<dbReference type="GO" id="GO:0016042">
    <property type="term" value="P:lipid catabolic process"/>
    <property type="evidence" value="ECO:0007669"/>
    <property type="project" value="UniProtKB-KW"/>
</dbReference>
<evidence type="ECO:0000256" key="7">
    <source>
        <dbReference type="ARBA" id="ARBA00023136"/>
    </source>
</evidence>
<feature type="region of interest" description="Disordered" evidence="10">
    <location>
        <begin position="122"/>
        <end position="198"/>
    </location>
</feature>
<dbReference type="Gene3D" id="3.20.20.190">
    <property type="entry name" value="Phosphatidylinositol (PI) phosphodiesterase"/>
    <property type="match status" value="1"/>
</dbReference>
<feature type="domain" description="C2" evidence="11">
    <location>
        <begin position="206"/>
        <end position="338"/>
    </location>
</feature>
<dbReference type="GO" id="GO:0005886">
    <property type="term" value="C:plasma membrane"/>
    <property type="evidence" value="ECO:0007669"/>
    <property type="project" value="UniProtKB-SubCell"/>
</dbReference>